<dbReference type="AlphaFoldDB" id="A0A0A8E2R2"/>
<dbReference type="KEGG" id="fgu:SD28_01860"/>
<keyword evidence="2" id="KW-1185">Reference proteome</keyword>
<gene>
    <name evidence="1" type="ORF">SD28_01860</name>
</gene>
<evidence type="ECO:0000313" key="2">
    <source>
        <dbReference type="Proteomes" id="UP000031104"/>
    </source>
</evidence>
<accession>A0A0A8E2R2</accession>
<dbReference type="OrthoDB" id="6921557at2"/>
<dbReference type="Proteomes" id="UP000031104">
    <property type="component" value="Chromosome"/>
</dbReference>
<dbReference type="HOGENOM" id="CLU_1945597_0_0_6"/>
<sequence>MIECDTTTWPIINMHFGSYPTYNDALDWLDTCNEILKRQQKFLIISTFSENYQFEHKARIKQAKWFKQAKPELAKWCLGMIRVTQDPIMIKKINTPAMDKGMPFNCIAVKDISSAKEKAYQILEEGNLI</sequence>
<proteinExistence type="predicted"/>
<dbReference type="STRING" id="594679.SD28_01860"/>
<name>A0A0A8E2R2_9GAMM</name>
<dbReference type="RefSeq" id="WP_039123455.1">
    <property type="nucleotide sequence ID" value="NZ_CP010427.1"/>
</dbReference>
<dbReference type="EMBL" id="CP010427">
    <property type="protein sequence ID" value="AJC48485.1"/>
    <property type="molecule type" value="Genomic_DNA"/>
</dbReference>
<reference evidence="1 2" key="1">
    <citation type="submission" date="2014-12" db="EMBL/GenBank/DDBJ databases">
        <title>Complete genome sequence of Francisella guanzhouensis strain 08HL01032 isolated from air-conditioning system in China.</title>
        <authorList>
            <person name="Svensson D."/>
            <person name="Ohrman C."/>
            <person name="Backman S."/>
            <person name="Karlsson E."/>
            <person name="Nilsson E."/>
            <person name="Bystrom M."/>
            <person name="Larkeryd A."/>
            <person name="Stenberg P."/>
            <person name="Scholtz H.C."/>
            <person name="Forsman M."/>
            <person name="Sjodin A."/>
        </authorList>
    </citation>
    <scope>NUCLEOTIDE SEQUENCE [LARGE SCALE GENOMIC DNA]</scope>
    <source>
        <strain evidence="1 2">08HL01032</strain>
    </source>
</reference>
<evidence type="ECO:0000313" key="1">
    <source>
        <dbReference type="EMBL" id="AJC48485.1"/>
    </source>
</evidence>
<protein>
    <submittedName>
        <fullName evidence="1">Uncharacterized protein</fullName>
    </submittedName>
</protein>
<organism evidence="1 2">
    <name type="scientific">Allofrancisella guangzhouensis</name>
    <dbReference type="NCBI Taxonomy" id="594679"/>
    <lineage>
        <taxon>Bacteria</taxon>
        <taxon>Pseudomonadati</taxon>
        <taxon>Pseudomonadota</taxon>
        <taxon>Gammaproteobacteria</taxon>
        <taxon>Thiotrichales</taxon>
        <taxon>Francisellaceae</taxon>
        <taxon>Allofrancisella</taxon>
    </lineage>
</organism>